<dbReference type="InterPro" id="IPR006183">
    <property type="entry name" value="Pgluconate_DH"/>
</dbReference>
<evidence type="ECO:0000256" key="4">
    <source>
        <dbReference type="ARBA" id="ARBA00023064"/>
    </source>
</evidence>
<feature type="active site" description="Proton donor" evidence="6">
    <location>
        <position position="188"/>
    </location>
</feature>
<dbReference type="RefSeq" id="WP_284468999.1">
    <property type="nucleotide sequence ID" value="NZ_JAQFIE010000001.1"/>
</dbReference>
<evidence type="ECO:0000256" key="2">
    <source>
        <dbReference type="ARBA" id="ARBA00011738"/>
    </source>
</evidence>
<dbReference type="SUPFAM" id="SSF48179">
    <property type="entry name" value="6-phosphogluconate dehydrogenase C-terminal domain-like"/>
    <property type="match status" value="1"/>
</dbReference>
<feature type="domain" description="6-phosphogluconate dehydrogenase C-terminal" evidence="10">
    <location>
        <begin position="177"/>
        <end position="467"/>
    </location>
</feature>
<dbReference type="EC" id="1.1.1.44" evidence="5 9"/>
<evidence type="ECO:0000256" key="1">
    <source>
        <dbReference type="ARBA" id="ARBA00008419"/>
    </source>
</evidence>
<feature type="binding site" description="in other chain" evidence="7">
    <location>
        <position position="259"/>
    </location>
    <ligand>
        <name>substrate</name>
        <note>ligand shared between dimeric partners</note>
    </ligand>
</feature>
<gene>
    <name evidence="11" type="primary">gnd</name>
    <name evidence="11" type="ORF">QUF89_01310</name>
</gene>
<dbReference type="PIRSF" id="PIRSF000109">
    <property type="entry name" value="6PGD"/>
    <property type="match status" value="1"/>
</dbReference>
<dbReference type="Pfam" id="PF00393">
    <property type="entry name" value="6PGD"/>
    <property type="match status" value="1"/>
</dbReference>
<organism evidence="11 12">
    <name type="scientific">Peribacillus simplex</name>
    <dbReference type="NCBI Taxonomy" id="1478"/>
    <lineage>
        <taxon>Bacteria</taxon>
        <taxon>Bacillati</taxon>
        <taxon>Bacillota</taxon>
        <taxon>Bacilli</taxon>
        <taxon>Bacillales</taxon>
        <taxon>Bacillaceae</taxon>
        <taxon>Peribacillus</taxon>
    </lineage>
</organism>
<sequence length="467" mass="52046">MYNTIGVIGLGVMGSNIALNMASKGEKVAVYNYTRDLTDQLVAELDSQSLHPYYEIQDFVQSLETPRKIFLMVTAGKPIDSVINSLLPHLESGDIIMDGGNSHYEDTERRYDELKSKGISYLGIGISGGEVGALKGPSIMPGGDKDAYEKVAPILTKIAAQVNDDPCCTYIGPKGAGHFVKMVHNGIEYADMQLIAEAYTFLREKLHLEVNEIAGIFETWNQGELKSYLIEITAEILRKKDEVTGLPLIDVILDKAGQKGTGKWTSMQAIDNGIPASIITESLFARYISALKEERVNAEHILTGPENDQQKLDKNEWIDYIRQALYMGKVCAYAQGFTQYKMTSELYGWDLPLKDIALIFRGGCIIRAEFLNVISEAYQEQPNLANLLISPYFAEKVTDYQVGLRKVVCEGINSGISFPCLSASLTYYDSYRKGISNANLLQAQRDYFGAHTYERRDLAGVFHTNWQ</sequence>
<dbReference type="GO" id="GO:0004616">
    <property type="term" value="F:phosphogluconate dehydrogenase (decarboxylating) activity"/>
    <property type="evidence" value="ECO:0007669"/>
    <property type="project" value="UniProtKB-EC"/>
</dbReference>
<evidence type="ECO:0000259" key="10">
    <source>
        <dbReference type="SMART" id="SM01350"/>
    </source>
</evidence>
<evidence type="ECO:0000256" key="6">
    <source>
        <dbReference type="PIRSR" id="PIRSR000109-1"/>
    </source>
</evidence>
<feature type="binding site" description="in other chain" evidence="7">
    <location>
        <position position="101"/>
    </location>
    <ligand>
        <name>substrate</name>
        <note>ligand shared between dimeric partners</note>
    </ligand>
</feature>
<proteinExistence type="inferred from homology"/>
<dbReference type="PRINTS" id="PR00076">
    <property type="entry name" value="6PGDHDRGNASE"/>
</dbReference>
<dbReference type="InterPro" id="IPR013328">
    <property type="entry name" value="6PGD_dom2"/>
</dbReference>
<dbReference type="InterPro" id="IPR006184">
    <property type="entry name" value="6PGdom_BS"/>
</dbReference>
<dbReference type="PANTHER" id="PTHR11811">
    <property type="entry name" value="6-PHOSPHOGLUCONATE DEHYDROGENASE"/>
    <property type="match status" value="1"/>
</dbReference>
<dbReference type="InterPro" id="IPR006113">
    <property type="entry name" value="6PGDH_Gnd/GntZ"/>
</dbReference>
<evidence type="ECO:0000256" key="8">
    <source>
        <dbReference type="PIRSR" id="PIRSR000109-3"/>
    </source>
</evidence>
<keyword evidence="5 9" id="KW-0521">NADP</keyword>
<comment type="caution">
    <text evidence="11">The sequence shown here is derived from an EMBL/GenBank/DDBJ whole genome shotgun (WGS) entry which is preliminary data.</text>
</comment>
<dbReference type="Gene3D" id="1.20.5.320">
    <property type="entry name" value="6-Phosphogluconate Dehydrogenase, domain 3"/>
    <property type="match status" value="1"/>
</dbReference>
<dbReference type="SUPFAM" id="SSF51735">
    <property type="entry name" value="NAD(P)-binding Rossmann-fold domains"/>
    <property type="match status" value="1"/>
</dbReference>
<feature type="binding site" description="in other chain" evidence="7">
    <location>
        <position position="286"/>
    </location>
    <ligand>
        <name>substrate</name>
        <note>ligand shared between dimeric partners</note>
    </ligand>
</feature>
<name>A0AAW7IBH6_9BACI</name>
<dbReference type="PROSITE" id="PS00461">
    <property type="entry name" value="6PGD"/>
    <property type="match status" value="1"/>
</dbReference>
<feature type="binding site" evidence="8">
    <location>
        <begin position="9"/>
        <end position="14"/>
    </location>
    <ligand>
        <name>NADP(+)</name>
        <dbReference type="ChEBI" id="CHEBI:58349"/>
    </ligand>
</feature>
<keyword evidence="3 5" id="KW-0560">Oxidoreductase</keyword>
<comment type="subunit">
    <text evidence="2 5">Homodimer.</text>
</comment>
<feature type="binding site" evidence="8">
    <location>
        <position position="101"/>
    </location>
    <ligand>
        <name>NADP(+)</name>
        <dbReference type="ChEBI" id="CHEBI:58349"/>
    </ligand>
</feature>
<comment type="pathway">
    <text evidence="5 9">Carbohydrate degradation; pentose phosphate pathway; D-ribulose 5-phosphate from D-glucose 6-phosphate (oxidative stage): step 3/3.</text>
</comment>
<dbReference type="InterPro" id="IPR036291">
    <property type="entry name" value="NAD(P)-bd_dom_sf"/>
</dbReference>
<feature type="binding site" description="in other chain" evidence="7">
    <location>
        <begin position="127"/>
        <end position="129"/>
    </location>
    <ligand>
        <name>substrate</name>
        <note>ligand shared between dimeric partners</note>
    </ligand>
</feature>
<keyword evidence="4 9" id="KW-0311">Gluconate utilization</keyword>
<dbReference type="InterPro" id="IPR008927">
    <property type="entry name" value="6-PGluconate_DH-like_C_sf"/>
</dbReference>
<dbReference type="NCBIfam" id="NF006765">
    <property type="entry name" value="PRK09287.1"/>
    <property type="match status" value="1"/>
</dbReference>
<dbReference type="Pfam" id="PF03446">
    <property type="entry name" value="NAD_binding_2"/>
    <property type="match status" value="1"/>
</dbReference>
<dbReference type="FunFam" id="3.40.50.720:FF:000007">
    <property type="entry name" value="6-phosphogluconate dehydrogenase, decarboxylating"/>
    <property type="match status" value="1"/>
</dbReference>
<evidence type="ECO:0000256" key="5">
    <source>
        <dbReference type="PIRNR" id="PIRNR000109"/>
    </source>
</evidence>
<dbReference type="InterPro" id="IPR006115">
    <property type="entry name" value="6PGDH_NADP-bd"/>
</dbReference>
<dbReference type="SMART" id="SM01350">
    <property type="entry name" value="6PGD"/>
    <property type="match status" value="1"/>
</dbReference>
<reference evidence="11" key="1">
    <citation type="submission" date="2023-06" db="EMBL/GenBank/DDBJ databases">
        <title>Comparative genomics of Bacillaceae isolates and their secondary metabolite potential.</title>
        <authorList>
            <person name="Song L."/>
            <person name="Nielsen L.J."/>
            <person name="Mohite O."/>
            <person name="Xu X."/>
            <person name="Weber T."/>
            <person name="Kovacs A.T."/>
        </authorList>
    </citation>
    <scope>NUCLEOTIDE SEQUENCE</scope>
    <source>
        <strain evidence="11">D8_B_37</strain>
    </source>
</reference>
<dbReference type="GO" id="GO:0006098">
    <property type="term" value="P:pentose-phosphate shunt"/>
    <property type="evidence" value="ECO:0007669"/>
    <property type="project" value="UniProtKB-KW"/>
</dbReference>
<comment type="catalytic activity">
    <reaction evidence="5 9">
        <text>6-phospho-D-gluconate + NADP(+) = D-ribulose 5-phosphate + CO2 + NADPH</text>
        <dbReference type="Rhea" id="RHEA:10116"/>
        <dbReference type="ChEBI" id="CHEBI:16526"/>
        <dbReference type="ChEBI" id="CHEBI:57783"/>
        <dbReference type="ChEBI" id="CHEBI:58121"/>
        <dbReference type="ChEBI" id="CHEBI:58349"/>
        <dbReference type="ChEBI" id="CHEBI:58759"/>
        <dbReference type="EC" id="1.1.1.44"/>
    </reaction>
</comment>
<dbReference type="GO" id="GO:0019521">
    <property type="term" value="P:D-gluconate metabolic process"/>
    <property type="evidence" value="ECO:0007669"/>
    <property type="project" value="UniProtKB-KW"/>
</dbReference>
<dbReference type="Proteomes" id="UP001234602">
    <property type="component" value="Unassembled WGS sequence"/>
</dbReference>
<dbReference type="FunFam" id="1.10.1040.10:FF:000002">
    <property type="entry name" value="6-phosphogluconate dehydrogenase, decarboxylating"/>
    <property type="match status" value="1"/>
</dbReference>
<evidence type="ECO:0000256" key="3">
    <source>
        <dbReference type="ARBA" id="ARBA00023002"/>
    </source>
</evidence>
<dbReference type="Gene3D" id="1.10.1040.10">
    <property type="entry name" value="N-(1-d-carboxylethyl)-l-norvaline Dehydrogenase, domain 2"/>
    <property type="match status" value="1"/>
</dbReference>
<dbReference type="AlphaFoldDB" id="A0AAW7IBH6"/>
<dbReference type="GO" id="GO:0050661">
    <property type="term" value="F:NADP binding"/>
    <property type="evidence" value="ECO:0007669"/>
    <property type="project" value="InterPro"/>
</dbReference>
<dbReference type="NCBIfam" id="TIGR00873">
    <property type="entry name" value="gnd"/>
    <property type="match status" value="1"/>
</dbReference>
<accession>A0AAW7IBH6</accession>
<dbReference type="Gene3D" id="3.40.50.720">
    <property type="entry name" value="NAD(P)-binding Rossmann-like Domain"/>
    <property type="match status" value="1"/>
</dbReference>
<keyword evidence="5 9" id="KW-0570">Pentose shunt</keyword>
<feature type="active site" description="Proton acceptor" evidence="6">
    <location>
        <position position="181"/>
    </location>
</feature>
<comment type="similarity">
    <text evidence="1 5 9">Belongs to the 6-phosphogluconate dehydrogenase family.</text>
</comment>
<feature type="binding site" description="in other chain" evidence="7">
    <location>
        <position position="189"/>
    </location>
    <ligand>
        <name>substrate</name>
        <note>ligand shared between dimeric partners</note>
    </ligand>
</feature>
<feature type="binding site" evidence="7">
    <location>
        <position position="445"/>
    </location>
    <ligand>
        <name>substrate</name>
        <note>ligand shared between dimeric partners</note>
    </ligand>
</feature>
<feature type="binding site" evidence="8">
    <location>
        <begin position="73"/>
        <end position="75"/>
    </location>
    <ligand>
        <name>NADP(+)</name>
        <dbReference type="ChEBI" id="CHEBI:58349"/>
    </ligand>
</feature>
<evidence type="ECO:0000256" key="7">
    <source>
        <dbReference type="PIRSR" id="PIRSR000109-2"/>
    </source>
</evidence>
<evidence type="ECO:0000313" key="11">
    <source>
        <dbReference type="EMBL" id="MDM5450894.1"/>
    </source>
</evidence>
<evidence type="ECO:0000256" key="9">
    <source>
        <dbReference type="RuleBase" id="RU000485"/>
    </source>
</evidence>
<dbReference type="InterPro" id="IPR006114">
    <property type="entry name" value="6PGDH_C"/>
</dbReference>
<protein>
    <recommendedName>
        <fullName evidence="5 9">6-phosphogluconate dehydrogenase, decarboxylating</fullName>
        <ecNumber evidence="5 9">1.1.1.44</ecNumber>
    </recommendedName>
</protein>
<feature type="binding site" evidence="8">
    <location>
        <begin position="32"/>
        <end position="34"/>
    </location>
    <ligand>
        <name>NADP(+)</name>
        <dbReference type="ChEBI" id="CHEBI:58349"/>
    </ligand>
</feature>
<dbReference type="EMBL" id="JAUCEY010000006">
    <property type="protein sequence ID" value="MDM5450894.1"/>
    <property type="molecule type" value="Genomic_DNA"/>
</dbReference>
<feature type="binding site" evidence="7">
    <location>
        <position position="451"/>
    </location>
    <ligand>
        <name>substrate</name>
        <note>ligand shared between dimeric partners</note>
    </ligand>
</feature>
<evidence type="ECO:0000313" key="12">
    <source>
        <dbReference type="Proteomes" id="UP001234602"/>
    </source>
</evidence>
<comment type="function">
    <text evidence="5">Catalyzes the oxidative decarboxylation of 6-phosphogluconate to ribulose 5-phosphate and CO(2), with concomitant reduction of NADP to NADPH.</text>
</comment>
<feature type="binding site" description="in other chain" evidence="7">
    <location>
        <begin position="184"/>
        <end position="185"/>
    </location>
    <ligand>
        <name>substrate</name>
        <note>ligand shared between dimeric partners</note>
    </ligand>
</feature>